<keyword evidence="2" id="KW-1185">Reference proteome</keyword>
<evidence type="ECO:0000313" key="1">
    <source>
        <dbReference type="EMBL" id="MBP2708261.1"/>
    </source>
</evidence>
<dbReference type="InterPro" id="IPR040632">
    <property type="entry name" value="Sulfotransfer_4"/>
</dbReference>
<dbReference type="InterPro" id="IPR027417">
    <property type="entry name" value="P-loop_NTPase"/>
</dbReference>
<gene>
    <name evidence="1" type="ORF">JOL79_31230</name>
</gene>
<sequence>MRVIGVGLGRTGTTSLRVALEQLGFGPCYHMFNIVEEPRRIHHWLDAAEGRPVDWTKVFAGFTSVVDFPAAAFWRELVAHYPDAKVVLTVRDPQRWYDSAAATIFKKAVEAESRPAAGRLAFRLATKISPDLGAFTRMVRTAIQQRVFDGRVADRDHAVKVFERHNRDVMLEVPADRLLVYDVAEGWGPLCSFLGVPVPDGPFPHGNDAESFRRDEGRRMRRMAARSVLFRASR</sequence>
<accession>A0A940WVX8</accession>
<protein>
    <submittedName>
        <fullName evidence="1">Sulfotransferase family protein</fullName>
    </submittedName>
</protein>
<evidence type="ECO:0000313" key="2">
    <source>
        <dbReference type="Proteomes" id="UP000674234"/>
    </source>
</evidence>
<dbReference type="PANTHER" id="PTHR36978">
    <property type="entry name" value="P-LOOP CONTAINING NUCLEOTIDE TRIPHOSPHATE HYDROLASE"/>
    <property type="match status" value="1"/>
</dbReference>
<organism evidence="1 2">
    <name type="scientific">Microbispora oryzae</name>
    <dbReference type="NCBI Taxonomy" id="2806554"/>
    <lineage>
        <taxon>Bacteria</taxon>
        <taxon>Bacillati</taxon>
        <taxon>Actinomycetota</taxon>
        <taxon>Actinomycetes</taxon>
        <taxon>Streptosporangiales</taxon>
        <taxon>Streptosporangiaceae</taxon>
        <taxon>Microbispora</taxon>
    </lineage>
</organism>
<dbReference type="PANTHER" id="PTHR36978:SF4">
    <property type="entry name" value="P-LOOP CONTAINING NUCLEOSIDE TRIPHOSPHATE HYDROLASE PROTEIN"/>
    <property type="match status" value="1"/>
</dbReference>
<dbReference type="EMBL" id="JAFCNB010000029">
    <property type="protein sequence ID" value="MBP2708261.1"/>
    <property type="molecule type" value="Genomic_DNA"/>
</dbReference>
<reference evidence="1" key="1">
    <citation type="submission" date="2021-02" db="EMBL/GenBank/DDBJ databases">
        <title>Draft genome sequence of Microbispora sp. RL4-1S isolated from rice leaves in Thailand.</title>
        <authorList>
            <person name="Muangham S."/>
            <person name="Duangmal K."/>
        </authorList>
    </citation>
    <scope>NUCLEOTIDE SEQUENCE</scope>
    <source>
        <strain evidence="1">RL4-1S</strain>
    </source>
</reference>
<dbReference type="Proteomes" id="UP000674234">
    <property type="component" value="Unassembled WGS sequence"/>
</dbReference>
<dbReference type="Pfam" id="PF17784">
    <property type="entry name" value="Sulfotransfer_4"/>
    <property type="match status" value="1"/>
</dbReference>
<proteinExistence type="predicted"/>
<dbReference type="Gene3D" id="3.40.50.300">
    <property type="entry name" value="P-loop containing nucleotide triphosphate hydrolases"/>
    <property type="match status" value="1"/>
</dbReference>
<comment type="caution">
    <text evidence="1">The sequence shown here is derived from an EMBL/GenBank/DDBJ whole genome shotgun (WGS) entry which is preliminary data.</text>
</comment>
<name>A0A940WVX8_9ACTN</name>
<dbReference type="SUPFAM" id="SSF52540">
    <property type="entry name" value="P-loop containing nucleoside triphosphate hydrolases"/>
    <property type="match status" value="1"/>
</dbReference>
<dbReference type="AlphaFoldDB" id="A0A940WVX8"/>
<dbReference type="RefSeq" id="WP_210159523.1">
    <property type="nucleotide sequence ID" value="NZ_JAFCNB010000029.1"/>
</dbReference>